<keyword evidence="1" id="KW-1133">Transmembrane helix</keyword>
<evidence type="ECO:0000313" key="2">
    <source>
        <dbReference type="EMBL" id="GAI30376.1"/>
    </source>
</evidence>
<evidence type="ECO:0000256" key="1">
    <source>
        <dbReference type="SAM" id="Phobius"/>
    </source>
</evidence>
<dbReference type="AlphaFoldDB" id="X1NJI3"/>
<keyword evidence="1" id="KW-0472">Membrane</keyword>
<accession>X1NJI3</accession>
<dbReference type="EMBL" id="BARV01022037">
    <property type="protein sequence ID" value="GAI30376.1"/>
    <property type="molecule type" value="Genomic_DNA"/>
</dbReference>
<protein>
    <submittedName>
        <fullName evidence="2">Uncharacterized protein</fullName>
    </submittedName>
</protein>
<keyword evidence="1" id="KW-0812">Transmembrane</keyword>
<feature type="transmembrane region" description="Helical" evidence="1">
    <location>
        <begin position="21"/>
        <end position="41"/>
    </location>
</feature>
<proteinExistence type="predicted"/>
<reference evidence="2" key="1">
    <citation type="journal article" date="2014" name="Front. Microbiol.">
        <title>High frequency of phylogenetically diverse reductive dehalogenase-homologous genes in deep subseafloor sedimentary metagenomes.</title>
        <authorList>
            <person name="Kawai M."/>
            <person name="Futagami T."/>
            <person name="Toyoda A."/>
            <person name="Takaki Y."/>
            <person name="Nishi S."/>
            <person name="Hori S."/>
            <person name="Arai W."/>
            <person name="Tsubouchi T."/>
            <person name="Morono Y."/>
            <person name="Uchiyama I."/>
            <person name="Ito T."/>
            <person name="Fujiyama A."/>
            <person name="Inagaki F."/>
            <person name="Takami H."/>
        </authorList>
    </citation>
    <scope>NUCLEOTIDE SEQUENCE</scope>
    <source>
        <strain evidence="2">Expedition CK06-06</strain>
    </source>
</reference>
<name>X1NJI3_9ZZZZ</name>
<comment type="caution">
    <text evidence="2">The sequence shown here is derived from an EMBL/GenBank/DDBJ whole genome shotgun (WGS) entry which is preliminary data.</text>
</comment>
<feature type="non-terminal residue" evidence="2">
    <location>
        <position position="201"/>
    </location>
</feature>
<sequence>MWENIRLLFLKEITGAIRDRRTLILTVFFPLIFYPLILMVMGRFTAAEQTRLEEMIPTVIVVDRANDETFRRHLRLTQTLYPLFYDDVDQGLLDLKSGIGQVVMSVDKESGGPGIGLNVALYYDQTDQGATIAAARVRDFLEGYLKEVMRDKLDALGFDYDELSPPLSVRVEDVSSGESVGRMILSRLLPYFMVLAILTGA</sequence>
<gene>
    <name evidence="2" type="ORF">S06H3_36393</name>
</gene>
<organism evidence="2">
    <name type="scientific">marine sediment metagenome</name>
    <dbReference type="NCBI Taxonomy" id="412755"/>
    <lineage>
        <taxon>unclassified sequences</taxon>
        <taxon>metagenomes</taxon>
        <taxon>ecological metagenomes</taxon>
    </lineage>
</organism>